<reference evidence="14" key="2">
    <citation type="submission" date="2025-09" db="UniProtKB">
        <authorList>
            <consortium name="Ensembl"/>
        </authorList>
    </citation>
    <scope>IDENTIFICATION</scope>
</reference>
<accession>A0A8C1KQN8</accession>
<reference evidence="14" key="1">
    <citation type="submission" date="2025-08" db="UniProtKB">
        <authorList>
            <consortium name="Ensembl"/>
        </authorList>
    </citation>
    <scope>IDENTIFICATION</scope>
</reference>
<dbReference type="GO" id="GO:0008593">
    <property type="term" value="P:regulation of Notch signaling pathway"/>
    <property type="evidence" value="ECO:0007669"/>
    <property type="project" value="TreeGrafter"/>
</dbReference>
<dbReference type="GO" id="GO:0005886">
    <property type="term" value="C:plasma membrane"/>
    <property type="evidence" value="ECO:0007669"/>
    <property type="project" value="TreeGrafter"/>
</dbReference>
<evidence type="ECO:0000256" key="5">
    <source>
        <dbReference type="ARBA" id="ARBA00022553"/>
    </source>
</evidence>
<dbReference type="PROSITE" id="PS50082">
    <property type="entry name" value="WD_REPEATS_2"/>
    <property type="match status" value="1"/>
</dbReference>
<keyword evidence="5" id="KW-0597">Phosphoprotein</keyword>
<dbReference type="InterPro" id="IPR015943">
    <property type="entry name" value="WD40/YVTN_repeat-like_dom_sf"/>
</dbReference>
<dbReference type="InterPro" id="IPR000664">
    <property type="entry name" value="Lethal2_giant"/>
</dbReference>
<evidence type="ECO:0000259" key="13">
    <source>
        <dbReference type="Pfam" id="PF08366"/>
    </source>
</evidence>
<proteinExistence type="inferred from homology"/>
<organism evidence="14 15">
    <name type="scientific">Cyprinus carpio</name>
    <name type="common">Common carp</name>
    <dbReference type="NCBI Taxonomy" id="7962"/>
    <lineage>
        <taxon>Eukaryota</taxon>
        <taxon>Metazoa</taxon>
        <taxon>Chordata</taxon>
        <taxon>Craniata</taxon>
        <taxon>Vertebrata</taxon>
        <taxon>Euteleostomi</taxon>
        <taxon>Actinopterygii</taxon>
        <taxon>Neopterygii</taxon>
        <taxon>Teleostei</taxon>
        <taxon>Ostariophysi</taxon>
        <taxon>Cypriniformes</taxon>
        <taxon>Cyprinidae</taxon>
        <taxon>Cyprininae</taxon>
        <taxon>Cyprinus</taxon>
    </lineage>
</organism>
<dbReference type="SUPFAM" id="SSF50978">
    <property type="entry name" value="WD40 repeat-like"/>
    <property type="match status" value="1"/>
</dbReference>
<keyword evidence="8" id="KW-0131">Cell cycle</keyword>
<dbReference type="PRINTS" id="PR00962">
    <property type="entry name" value="LETHAL2GIANT"/>
</dbReference>
<dbReference type="InterPro" id="IPR013577">
    <property type="entry name" value="LLGL2"/>
</dbReference>
<keyword evidence="3" id="KW-0268">Exocytosis</keyword>
<dbReference type="Ensembl" id="ENSCCRT00010054923.1">
    <property type="protein sequence ID" value="ENSCCRP00010050093.1"/>
    <property type="gene ID" value="ENSCCRG00010021062.1"/>
</dbReference>
<evidence type="ECO:0000256" key="11">
    <source>
        <dbReference type="PROSITE-ProRule" id="PRU00221"/>
    </source>
</evidence>
<comment type="similarity">
    <text evidence="2">Belongs to the WD repeat L(2)GL family.</text>
</comment>
<dbReference type="Gene3D" id="2.130.10.10">
    <property type="entry name" value="YVTN repeat-like/Quinoprotein amine dehydrogenase"/>
    <property type="match status" value="2"/>
</dbReference>
<evidence type="ECO:0000313" key="14">
    <source>
        <dbReference type="Ensembl" id="ENSCCRP00010050093.1"/>
    </source>
</evidence>
<feature type="repeat" description="WD" evidence="11">
    <location>
        <begin position="374"/>
        <end position="392"/>
    </location>
</feature>
<dbReference type="GO" id="GO:0006893">
    <property type="term" value="P:Golgi to plasma membrane transport"/>
    <property type="evidence" value="ECO:0007669"/>
    <property type="project" value="TreeGrafter"/>
</dbReference>
<feature type="coiled-coil region" evidence="12">
    <location>
        <begin position="606"/>
        <end position="633"/>
    </location>
</feature>
<dbReference type="GO" id="GO:0030864">
    <property type="term" value="C:cortical actin cytoskeleton"/>
    <property type="evidence" value="ECO:0007669"/>
    <property type="project" value="TreeGrafter"/>
</dbReference>
<dbReference type="Pfam" id="PF08366">
    <property type="entry name" value="LLGL"/>
    <property type="match status" value="1"/>
</dbReference>
<evidence type="ECO:0000256" key="8">
    <source>
        <dbReference type="ARBA" id="ARBA00023306"/>
    </source>
</evidence>
<gene>
    <name evidence="14" type="primary">LOC109053160</name>
</gene>
<keyword evidence="12" id="KW-0175">Coiled coil</keyword>
<evidence type="ECO:0000313" key="15">
    <source>
        <dbReference type="Proteomes" id="UP000694427"/>
    </source>
</evidence>
<feature type="domain" description="Lethal giant larvae homologue 2" evidence="13">
    <location>
        <begin position="225"/>
        <end position="323"/>
    </location>
</feature>
<evidence type="ECO:0000256" key="2">
    <source>
        <dbReference type="ARBA" id="ARBA00008070"/>
    </source>
</evidence>
<dbReference type="GO" id="GO:0045159">
    <property type="term" value="F:myosin II binding"/>
    <property type="evidence" value="ECO:0007669"/>
    <property type="project" value="TreeGrafter"/>
</dbReference>
<keyword evidence="7" id="KW-0677">Repeat</keyword>
<evidence type="ECO:0000256" key="10">
    <source>
        <dbReference type="ARBA" id="ARBA00081592"/>
    </source>
</evidence>
<dbReference type="GO" id="GO:0051294">
    <property type="term" value="P:establishment of spindle orientation"/>
    <property type="evidence" value="ECO:0007669"/>
    <property type="project" value="TreeGrafter"/>
</dbReference>
<dbReference type="GO" id="GO:0032878">
    <property type="term" value="P:regulation of establishment or maintenance of cell polarity"/>
    <property type="evidence" value="ECO:0007669"/>
    <property type="project" value="TreeGrafter"/>
</dbReference>
<sequence>GTMKRFRRHGHESQRDKHKQDLYQFNKTVEHGFPHQPSALGFSPSLQLLAIGTRLGAIKLYGTPGVEFMGLHDENAAVTQVHFLPKQVEMVTLLDDNSLHMWTLRAHNGISELLEIGPHLNLILSCLKIIPEDYVGRRNLECVEALHENPLNPRQVLIGYSRGLMVLWDLDRQPCNCLSLCPVQQLESVWWMEDGVNILSSHSDGSYCQWTVTGEDPQTEPENQEMPYGAFPCKAISKIIQVPSKQGPPFLIFSGGMPRASYGDRHCISVIHSKTHEALDFTSRIIDFFVIREGENHRGEPSALVVLVEEELVVVDLQSEGWPVIQTPYLVPLHCSAITCSHHVSSIPLKLWERVQAAGPWPIIGGQNLAPDPPQRDLLLTGHEDGTVRFWDASGVCLYPMYKLSTAGVFLTDADPNDNMNQGSEGEWPPFRKVGCFDPYSDDPRLGIQKIHLCKYSGYLTVAGTAGQILIMELNDEAAEQMVEATVVDLLHGQEGFRWKGQARLDVREEPVLFPPGFQPFALVQCQPPAVVTAIALHSEWKLVAFGTSHGFGFYDYHQKNNIMVKCTLNPSDQMAMEGPLSRVKSIKKSLRQSFRRIRRSRVSMRKHHTTNAAKLQEINARLEAEALQEMELAPVQRKIEARSSDDSFTGLVRTLYFADTFVSDSSHSTPSLWAGTNGGAVFAYVLRVPSLERRAEDPVVAHAAKEIQLMHRAPVVGLVVLDGKGAPLPEPLEVAHDLSRSPEMHGSHHLLVVSEEQFKLFTLPKVSSKSKLKLTAVDGSRVRRVGVAWFGSRTDEQLESSLVVLTNQGELHVISLPSIKMMVHYPCIRREDVSGIASCVFTKYGQGFYLMSPSEFERFSLSTRWVVEPRCLVEHPVLKNACSKCFVECFPMLFPEGTHAKDLQTQSVIDETMPHYNLKFC</sequence>
<name>A0A8C1KQN8_CYPCA</name>
<dbReference type="GO" id="GO:0006887">
    <property type="term" value="P:exocytosis"/>
    <property type="evidence" value="ECO:0007669"/>
    <property type="project" value="UniProtKB-KW"/>
</dbReference>
<dbReference type="PANTHER" id="PTHR10241:SF20">
    <property type="entry name" value="LLGL SCRIBBLE CELL POLARITY COMPLEX COMPONENT 2"/>
    <property type="match status" value="1"/>
</dbReference>
<dbReference type="GO" id="GO:0005096">
    <property type="term" value="F:GTPase activator activity"/>
    <property type="evidence" value="ECO:0007669"/>
    <property type="project" value="TreeGrafter"/>
</dbReference>
<evidence type="ECO:0000256" key="4">
    <source>
        <dbReference type="ARBA" id="ARBA00022490"/>
    </source>
</evidence>
<evidence type="ECO:0000256" key="3">
    <source>
        <dbReference type="ARBA" id="ARBA00022483"/>
    </source>
</evidence>
<comment type="subcellular location">
    <subcellularLocation>
        <location evidence="1">Cytoplasm</location>
    </subcellularLocation>
</comment>
<keyword evidence="15" id="KW-1185">Reference proteome</keyword>
<dbReference type="InterPro" id="IPR001680">
    <property type="entry name" value="WD40_rpt"/>
</dbReference>
<evidence type="ECO:0000256" key="12">
    <source>
        <dbReference type="SAM" id="Coils"/>
    </source>
</evidence>
<dbReference type="PANTHER" id="PTHR10241">
    <property type="entry name" value="LETHAL 2 GIANT LARVAE PROTEIN"/>
    <property type="match status" value="1"/>
</dbReference>
<protein>
    <recommendedName>
        <fullName evidence="9">LLGL scribble cell polarity complex component 2</fullName>
    </recommendedName>
    <alternativeName>
        <fullName evidence="10">Lethal(2) giant larvae protein homolog 2</fullName>
    </alternativeName>
</protein>
<dbReference type="GO" id="GO:0030866">
    <property type="term" value="P:cortical actin cytoskeleton organization"/>
    <property type="evidence" value="ECO:0007669"/>
    <property type="project" value="TreeGrafter"/>
</dbReference>
<keyword evidence="4" id="KW-0963">Cytoplasm</keyword>
<evidence type="ECO:0000256" key="9">
    <source>
        <dbReference type="ARBA" id="ARBA00074017"/>
    </source>
</evidence>
<dbReference type="InterPro" id="IPR036322">
    <property type="entry name" value="WD40_repeat_dom_sf"/>
</dbReference>
<evidence type="ECO:0000256" key="7">
    <source>
        <dbReference type="ARBA" id="ARBA00022737"/>
    </source>
</evidence>
<keyword evidence="6 11" id="KW-0853">WD repeat</keyword>
<dbReference type="AlphaFoldDB" id="A0A8C1KQN8"/>
<evidence type="ECO:0000256" key="1">
    <source>
        <dbReference type="ARBA" id="ARBA00004496"/>
    </source>
</evidence>
<evidence type="ECO:0000256" key="6">
    <source>
        <dbReference type="ARBA" id="ARBA00022574"/>
    </source>
</evidence>
<dbReference type="Proteomes" id="UP000694427">
    <property type="component" value="Unplaced"/>
</dbReference>
<dbReference type="FunFam" id="2.130.10.10:FF:000170">
    <property type="entry name" value="lethal(2) giant larvae protein homolog 2 isoform X2"/>
    <property type="match status" value="1"/>
</dbReference>